<evidence type="ECO:0000313" key="11">
    <source>
        <dbReference type="EMBL" id="RXJ61757.1"/>
    </source>
</evidence>
<dbReference type="Proteomes" id="UP000290191">
    <property type="component" value="Unassembled WGS sequence"/>
</dbReference>
<name>A0A4Q0XVZ7_9BACT</name>
<dbReference type="GO" id="GO:0008654">
    <property type="term" value="P:phospholipid biosynthetic process"/>
    <property type="evidence" value="ECO:0007669"/>
    <property type="project" value="UniProtKB-UniRule"/>
</dbReference>
<dbReference type="OrthoDB" id="9777124at2"/>
<evidence type="ECO:0000256" key="1">
    <source>
        <dbReference type="ARBA" id="ARBA00022475"/>
    </source>
</evidence>
<dbReference type="Pfam" id="PF02660">
    <property type="entry name" value="G3P_acyltransf"/>
    <property type="match status" value="1"/>
</dbReference>
<feature type="transmembrane region" description="Helical" evidence="10">
    <location>
        <begin position="149"/>
        <end position="168"/>
    </location>
</feature>
<feature type="transmembrane region" description="Helical" evidence="10">
    <location>
        <begin position="64"/>
        <end position="85"/>
    </location>
</feature>
<keyword evidence="7 10" id="KW-0472">Membrane</keyword>
<dbReference type="GO" id="GO:0005886">
    <property type="term" value="C:plasma membrane"/>
    <property type="evidence" value="ECO:0007669"/>
    <property type="project" value="UniProtKB-SubCell"/>
</dbReference>
<comment type="caution">
    <text evidence="11">The sequence shown here is derived from an EMBL/GenBank/DDBJ whole genome shotgun (WGS) entry which is preliminary data.</text>
</comment>
<feature type="transmembrane region" description="Helical" evidence="10">
    <location>
        <begin position="6"/>
        <end position="28"/>
    </location>
</feature>
<feature type="transmembrane region" description="Helical" evidence="10">
    <location>
        <begin position="122"/>
        <end position="143"/>
    </location>
</feature>
<comment type="function">
    <text evidence="10">Catalyzes the transfer of an acyl group from acyl-phosphate (acyl-PO(4)) to glycerol-3-phosphate (G3P) to form lysophosphatidic acid (LPA). This enzyme utilizes acyl-phosphate as fatty acyl donor, but not acyl-CoA or acyl-ACP.</text>
</comment>
<proteinExistence type="inferred from homology"/>
<evidence type="ECO:0000256" key="2">
    <source>
        <dbReference type="ARBA" id="ARBA00022516"/>
    </source>
</evidence>
<evidence type="ECO:0000256" key="6">
    <source>
        <dbReference type="ARBA" id="ARBA00023098"/>
    </source>
</evidence>
<comment type="subcellular location">
    <subcellularLocation>
        <location evidence="10">Cell membrane</location>
        <topology evidence="10">Multi-pass membrane protein</topology>
    </subcellularLocation>
</comment>
<keyword evidence="12" id="KW-1185">Reference proteome</keyword>
<evidence type="ECO:0000256" key="9">
    <source>
        <dbReference type="ARBA" id="ARBA00023264"/>
    </source>
</evidence>
<keyword evidence="3 10" id="KW-0808">Transferase</keyword>
<evidence type="ECO:0000256" key="3">
    <source>
        <dbReference type="ARBA" id="ARBA00022679"/>
    </source>
</evidence>
<dbReference type="EC" id="2.3.1.275" evidence="10"/>
<dbReference type="STRING" id="877500.GCA_000935065_01289"/>
<comment type="pathway">
    <text evidence="10">Lipid metabolism; phospholipid metabolism.</text>
</comment>
<keyword evidence="8 10" id="KW-0594">Phospholipid biosynthesis</keyword>
<evidence type="ECO:0000256" key="10">
    <source>
        <dbReference type="HAMAP-Rule" id="MF_01043"/>
    </source>
</evidence>
<dbReference type="UniPathway" id="UPA00085"/>
<keyword evidence="6 10" id="KW-0443">Lipid metabolism</keyword>
<dbReference type="AlphaFoldDB" id="A0A4Q0XVZ7"/>
<keyword evidence="9 10" id="KW-1208">Phospholipid metabolism</keyword>
<keyword evidence="1 10" id="KW-1003">Cell membrane</keyword>
<accession>A0A4Q0XVZ7</accession>
<dbReference type="NCBIfam" id="TIGR00023">
    <property type="entry name" value="glycerol-3-phosphate 1-O-acyltransferase PlsY"/>
    <property type="match status" value="1"/>
</dbReference>
<dbReference type="SMART" id="SM01207">
    <property type="entry name" value="G3P_acyltransf"/>
    <property type="match status" value="1"/>
</dbReference>
<sequence length="207" mass="21912">MDFLFNFNILFYLLAYLAGSIPFGLLLAKIFAKVNIKEQGSGSIGATNVLRVVKQTNPSLAKKLSIATVILDALKGTIVLLIAMAAGAGDATLWGIAVLAVLGHCYSVFLSLEGGKGVATGLGVFLVLIPIPTLIGALVWFVFGKVLKISSLSSLLGLTAVIIAALILNNGLNVGSNAPMYIIAFIVYYKHLPNIIRLIKGEEKRVI</sequence>
<evidence type="ECO:0000256" key="5">
    <source>
        <dbReference type="ARBA" id="ARBA00022989"/>
    </source>
</evidence>
<protein>
    <recommendedName>
        <fullName evidence="10">Glycerol-3-phosphate acyltransferase</fullName>
    </recommendedName>
    <alternativeName>
        <fullName evidence="10">Acyl-PO4 G3P acyltransferase</fullName>
    </alternativeName>
    <alternativeName>
        <fullName evidence="10">Acyl-phosphate--glycerol-3-phosphate acyltransferase</fullName>
    </alternativeName>
    <alternativeName>
        <fullName evidence="10">G3P acyltransferase</fullName>
        <shortName evidence="10">GPAT</shortName>
        <ecNumber evidence="10">2.3.1.275</ecNumber>
    </alternativeName>
    <alternativeName>
        <fullName evidence="10">Lysophosphatidic acid synthase</fullName>
        <shortName evidence="10">LPA synthase</shortName>
    </alternativeName>
</protein>
<feature type="transmembrane region" description="Helical" evidence="10">
    <location>
        <begin position="91"/>
        <end position="110"/>
    </location>
</feature>
<organism evidence="11 12">
    <name type="scientific">Halarcobacter anaerophilus</name>
    <dbReference type="NCBI Taxonomy" id="877500"/>
    <lineage>
        <taxon>Bacteria</taxon>
        <taxon>Pseudomonadati</taxon>
        <taxon>Campylobacterota</taxon>
        <taxon>Epsilonproteobacteria</taxon>
        <taxon>Campylobacterales</taxon>
        <taxon>Arcobacteraceae</taxon>
        <taxon>Halarcobacter</taxon>
    </lineage>
</organism>
<reference evidence="11 12" key="1">
    <citation type="submission" date="2017-10" db="EMBL/GenBank/DDBJ databases">
        <title>Genomics of the genus Arcobacter.</title>
        <authorList>
            <person name="Perez-Cataluna A."/>
            <person name="Figueras M.J."/>
        </authorList>
    </citation>
    <scope>NUCLEOTIDE SEQUENCE [LARGE SCALE GENOMIC DNA]</scope>
    <source>
        <strain evidence="11 12">DSM 24636</strain>
    </source>
</reference>
<dbReference type="RefSeq" id="WP_129082712.1">
    <property type="nucleotide sequence ID" value="NZ_CP041070.1"/>
</dbReference>
<dbReference type="HAMAP" id="MF_01043">
    <property type="entry name" value="PlsY"/>
    <property type="match status" value="1"/>
</dbReference>
<keyword evidence="5 10" id="KW-1133">Transmembrane helix</keyword>
<keyword evidence="2 10" id="KW-0444">Lipid biosynthesis</keyword>
<dbReference type="GO" id="GO:0043772">
    <property type="term" value="F:acyl-phosphate glycerol-3-phosphate acyltransferase activity"/>
    <property type="evidence" value="ECO:0007669"/>
    <property type="project" value="UniProtKB-UniRule"/>
</dbReference>
<keyword evidence="4 10" id="KW-0812">Transmembrane</keyword>
<evidence type="ECO:0000256" key="4">
    <source>
        <dbReference type="ARBA" id="ARBA00022692"/>
    </source>
</evidence>
<dbReference type="EMBL" id="PDKO01000012">
    <property type="protein sequence ID" value="RXJ61757.1"/>
    <property type="molecule type" value="Genomic_DNA"/>
</dbReference>
<gene>
    <name evidence="10" type="primary">plsY</name>
    <name evidence="11" type="ORF">CRV06_12245</name>
</gene>
<evidence type="ECO:0000313" key="12">
    <source>
        <dbReference type="Proteomes" id="UP000290191"/>
    </source>
</evidence>
<comment type="similarity">
    <text evidence="10">Belongs to the PlsY family.</text>
</comment>
<dbReference type="InterPro" id="IPR003811">
    <property type="entry name" value="G3P_acylTferase_PlsY"/>
</dbReference>
<evidence type="ECO:0000256" key="8">
    <source>
        <dbReference type="ARBA" id="ARBA00023209"/>
    </source>
</evidence>
<comment type="catalytic activity">
    <reaction evidence="10">
        <text>an acyl phosphate + sn-glycerol 3-phosphate = a 1-acyl-sn-glycero-3-phosphate + phosphate</text>
        <dbReference type="Rhea" id="RHEA:34075"/>
        <dbReference type="ChEBI" id="CHEBI:43474"/>
        <dbReference type="ChEBI" id="CHEBI:57597"/>
        <dbReference type="ChEBI" id="CHEBI:57970"/>
        <dbReference type="ChEBI" id="CHEBI:59918"/>
        <dbReference type="EC" id="2.3.1.275"/>
    </reaction>
</comment>
<dbReference type="PANTHER" id="PTHR30309">
    <property type="entry name" value="INNER MEMBRANE PROTEIN YGIH"/>
    <property type="match status" value="1"/>
</dbReference>
<keyword evidence="11" id="KW-0012">Acyltransferase</keyword>
<comment type="subunit">
    <text evidence="10">Probably interacts with PlsX.</text>
</comment>
<evidence type="ECO:0000256" key="7">
    <source>
        <dbReference type="ARBA" id="ARBA00023136"/>
    </source>
</evidence>
<dbReference type="PANTHER" id="PTHR30309:SF0">
    <property type="entry name" value="GLYCEROL-3-PHOSPHATE ACYLTRANSFERASE-RELATED"/>
    <property type="match status" value="1"/>
</dbReference>